<keyword evidence="3" id="KW-0436">Ligase</keyword>
<accession>E5QYV7</accession>
<dbReference type="Gene3D" id="3.30.559.30">
    <property type="entry name" value="Nonribosomal peptide synthetase, condensation domain"/>
    <property type="match status" value="4"/>
</dbReference>
<dbReference type="InterPro" id="IPR009081">
    <property type="entry name" value="PP-bd_ACP"/>
</dbReference>
<dbReference type="Pfam" id="PF00550">
    <property type="entry name" value="PP-binding"/>
    <property type="match status" value="3"/>
</dbReference>
<dbReference type="GeneID" id="10032357"/>
<dbReference type="GO" id="GO:0005737">
    <property type="term" value="C:cytoplasm"/>
    <property type="evidence" value="ECO:0007669"/>
    <property type="project" value="TreeGrafter"/>
</dbReference>
<dbReference type="PANTHER" id="PTHR45527:SF12">
    <property type="entry name" value="NONRIBOSOMAL PEPTIDE SYNTHETASE IVOA"/>
    <property type="match status" value="1"/>
</dbReference>
<dbReference type="InterPro" id="IPR036736">
    <property type="entry name" value="ACP-like_sf"/>
</dbReference>
<dbReference type="SUPFAM" id="SSF56801">
    <property type="entry name" value="Acetyl-CoA synthetase-like"/>
    <property type="match status" value="2"/>
</dbReference>
<dbReference type="CDD" id="cd05918">
    <property type="entry name" value="A_NRPS_SidN3_like"/>
    <property type="match status" value="2"/>
</dbReference>
<dbReference type="InterPro" id="IPR020806">
    <property type="entry name" value="PKS_PP-bd"/>
</dbReference>
<dbReference type="FunFam" id="3.30.300.30:FF:000015">
    <property type="entry name" value="Nonribosomal peptide synthase SidD"/>
    <property type="match status" value="2"/>
</dbReference>
<dbReference type="GO" id="GO:0044550">
    <property type="term" value="P:secondary metabolite biosynthetic process"/>
    <property type="evidence" value="ECO:0007669"/>
    <property type="project" value="TreeGrafter"/>
</dbReference>
<dbReference type="Gene3D" id="3.30.559.10">
    <property type="entry name" value="Chloramphenicol acetyltransferase-like domain"/>
    <property type="match status" value="3"/>
</dbReference>
<dbReference type="PANTHER" id="PTHR45527">
    <property type="entry name" value="NONRIBOSOMAL PEPTIDE SYNTHETASE"/>
    <property type="match status" value="1"/>
</dbReference>
<dbReference type="NCBIfam" id="TIGR01733">
    <property type="entry name" value="AA-adenyl-dom"/>
    <property type="match status" value="1"/>
</dbReference>
<dbReference type="OMA" id="VRITHQN"/>
<dbReference type="STRING" id="535722.E5QYV7"/>
<proteinExistence type="predicted"/>
<dbReference type="VEuPathDB" id="FungiDB:MGYG_01116"/>
<dbReference type="InterPro" id="IPR023213">
    <property type="entry name" value="CAT-like_dom_sf"/>
</dbReference>
<dbReference type="SUPFAM" id="SSF52777">
    <property type="entry name" value="CoA-dependent acyltransferases"/>
    <property type="match status" value="7"/>
</dbReference>
<dbReference type="InterPro" id="IPR045851">
    <property type="entry name" value="AMP-bd_C_sf"/>
</dbReference>
<keyword evidence="4" id="KW-0677">Repeat</keyword>
<name>E5QYV7_ARTGP</name>
<dbReference type="InterPro" id="IPR001242">
    <property type="entry name" value="Condensation_dom"/>
</dbReference>
<dbReference type="CDD" id="cd19545">
    <property type="entry name" value="FUM14_C_NRPS-like"/>
    <property type="match status" value="1"/>
</dbReference>
<dbReference type="SUPFAM" id="SSF47336">
    <property type="entry name" value="ACP-like"/>
    <property type="match status" value="3"/>
</dbReference>
<dbReference type="Gene3D" id="3.40.50.12780">
    <property type="entry name" value="N-terminal domain of ligase-like"/>
    <property type="match status" value="3"/>
</dbReference>
<dbReference type="GO" id="GO:0043041">
    <property type="term" value="P:amino acid activation for nonribosomal peptide biosynthetic process"/>
    <property type="evidence" value="ECO:0007669"/>
    <property type="project" value="TreeGrafter"/>
</dbReference>
<dbReference type="Proteomes" id="UP000002669">
    <property type="component" value="Unassembled WGS sequence"/>
</dbReference>
<dbReference type="PROSITE" id="PS50075">
    <property type="entry name" value="CARRIER"/>
    <property type="match status" value="3"/>
</dbReference>
<evidence type="ECO:0000256" key="1">
    <source>
        <dbReference type="ARBA" id="ARBA00022450"/>
    </source>
</evidence>
<dbReference type="Gene3D" id="1.10.1200.10">
    <property type="entry name" value="ACP-like"/>
    <property type="match status" value="3"/>
</dbReference>
<evidence type="ECO:0000256" key="3">
    <source>
        <dbReference type="ARBA" id="ARBA00022598"/>
    </source>
</evidence>
<feature type="domain" description="Carrier" evidence="5">
    <location>
        <begin position="1141"/>
        <end position="1217"/>
    </location>
</feature>
<dbReference type="RefSeq" id="XP_003177032.1">
    <property type="nucleotide sequence ID" value="XM_003176984.1"/>
</dbReference>
<dbReference type="InterPro" id="IPR010071">
    <property type="entry name" value="AA_adenyl_dom"/>
</dbReference>
<protein>
    <submittedName>
        <fullName evidence="6">N-(5-amino-5-carboxypentanoyl)-L-cysteinyl-D-valine synthase</fullName>
    </submittedName>
</protein>
<evidence type="ECO:0000256" key="4">
    <source>
        <dbReference type="ARBA" id="ARBA00022737"/>
    </source>
</evidence>
<dbReference type="Gene3D" id="3.30.300.30">
    <property type="match status" value="2"/>
</dbReference>
<keyword evidence="7" id="KW-1185">Reference proteome</keyword>
<evidence type="ECO:0000313" key="7">
    <source>
        <dbReference type="Proteomes" id="UP000002669"/>
    </source>
</evidence>
<dbReference type="InterPro" id="IPR042099">
    <property type="entry name" value="ANL_N_sf"/>
</dbReference>
<dbReference type="SMART" id="SM00823">
    <property type="entry name" value="PKS_PP"/>
    <property type="match status" value="2"/>
</dbReference>
<dbReference type="eggNOG" id="KOG1178">
    <property type="taxonomic scope" value="Eukaryota"/>
</dbReference>
<organism evidence="7">
    <name type="scientific">Arthroderma gypseum (strain ATCC MYA-4604 / CBS 118893)</name>
    <name type="common">Microsporum gypseum</name>
    <dbReference type="NCBI Taxonomy" id="535722"/>
    <lineage>
        <taxon>Eukaryota</taxon>
        <taxon>Fungi</taxon>
        <taxon>Dikarya</taxon>
        <taxon>Ascomycota</taxon>
        <taxon>Pezizomycotina</taxon>
        <taxon>Eurotiomycetes</taxon>
        <taxon>Eurotiomycetidae</taxon>
        <taxon>Onygenales</taxon>
        <taxon>Arthrodermataceae</taxon>
        <taxon>Nannizzia</taxon>
    </lineage>
</organism>
<feature type="domain" description="Carrier" evidence="5">
    <location>
        <begin position="2921"/>
        <end position="2998"/>
    </location>
</feature>
<dbReference type="Pfam" id="PF00668">
    <property type="entry name" value="Condensation"/>
    <property type="match status" value="3"/>
</dbReference>
<dbReference type="InterPro" id="IPR006162">
    <property type="entry name" value="Ppantetheine_attach_site"/>
</dbReference>
<dbReference type="InterPro" id="IPR020845">
    <property type="entry name" value="AMP-binding_CS"/>
</dbReference>
<dbReference type="Pfam" id="PF00501">
    <property type="entry name" value="AMP-binding"/>
    <property type="match status" value="3"/>
</dbReference>
<evidence type="ECO:0000256" key="2">
    <source>
        <dbReference type="ARBA" id="ARBA00022553"/>
    </source>
</evidence>
<dbReference type="OrthoDB" id="416786at2759"/>
<dbReference type="InParanoid" id="E5QYV7"/>
<dbReference type="PROSITE" id="PS00012">
    <property type="entry name" value="PHOSPHOPANTETHEINE"/>
    <property type="match status" value="1"/>
</dbReference>
<gene>
    <name evidence="6" type="ORF">MGYG_01116</name>
</gene>
<evidence type="ECO:0000259" key="5">
    <source>
        <dbReference type="PROSITE" id="PS50075"/>
    </source>
</evidence>
<dbReference type="EMBL" id="DS989822">
    <property type="protein sequence ID" value="EFQ98080.1"/>
    <property type="molecule type" value="Genomic_DNA"/>
</dbReference>
<dbReference type="FunFam" id="3.30.559.30:FF:000002">
    <property type="entry name" value="Nonribosomal peptide synthase Pes1"/>
    <property type="match status" value="1"/>
</dbReference>
<dbReference type="FunFam" id="1.10.1200.10:FF:000005">
    <property type="entry name" value="Nonribosomal peptide synthetase 1"/>
    <property type="match status" value="1"/>
</dbReference>
<keyword evidence="2" id="KW-0597">Phosphoprotein</keyword>
<dbReference type="HOGENOM" id="CLU_000022_60_4_1"/>
<dbReference type="InterPro" id="IPR000873">
    <property type="entry name" value="AMP-dep_synth/lig_dom"/>
</dbReference>
<dbReference type="GO" id="GO:0016874">
    <property type="term" value="F:ligase activity"/>
    <property type="evidence" value="ECO:0007669"/>
    <property type="project" value="UniProtKB-KW"/>
</dbReference>
<dbReference type="PROSITE" id="PS00455">
    <property type="entry name" value="AMP_BINDING"/>
    <property type="match status" value="1"/>
</dbReference>
<keyword evidence="1" id="KW-0596">Phosphopantetheine</keyword>
<reference evidence="7" key="1">
    <citation type="journal article" date="2012" name="MBio">
        <title>Comparative genome analysis of Trichophyton rubrum and related dermatophytes reveals candidate genes involved in infection.</title>
        <authorList>
            <person name="Martinez D.A."/>
            <person name="Oliver B.G."/>
            <person name="Graeser Y."/>
            <person name="Goldberg J.M."/>
            <person name="Li W."/>
            <person name="Martinez-Rossi N.M."/>
            <person name="Monod M."/>
            <person name="Shelest E."/>
            <person name="Barton R.C."/>
            <person name="Birch E."/>
            <person name="Brakhage A.A."/>
            <person name="Chen Z."/>
            <person name="Gurr S.J."/>
            <person name="Heiman D."/>
            <person name="Heitman J."/>
            <person name="Kosti I."/>
            <person name="Rossi A."/>
            <person name="Saif S."/>
            <person name="Samalova M."/>
            <person name="Saunders C.W."/>
            <person name="Shea T."/>
            <person name="Summerbell R.C."/>
            <person name="Xu J."/>
            <person name="Young S."/>
            <person name="Zeng Q."/>
            <person name="Birren B.W."/>
            <person name="Cuomo C.A."/>
            <person name="White T.C."/>
        </authorList>
    </citation>
    <scope>NUCLEOTIDE SEQUENCE [LARGE SCALE GENOMIC DNA]</scope>
    <source>
        <strain evidence="7">ATCC MYA-4604 / CBS 118893</strain>
    </source>
</reference>
<evidence type="ECO:0000313" key="6">
    <source>
        <dbReference type="EMBL" id="EFQ98080.1"/>
    </source>
</evidence>
<sequence length="2999" mass="333395">MPPLSILQFQNDLPSHPELHPLANYDFLIAPGAEFTSASEKTQSVDPLDSQIESQIQLLWARVLGLSPDTIEEHDDFFQRGGSASDAIQLSQKICERGILLTVRDVFQRPRLTDLVARARLLVNSSNHELVPPFSILKLSLDTQKVRTHASYLCNVKESHVLDVLPCTPLQEGMLALTRNNFSEYVQQSIYRIDRDIDIRRFKRVWDQVVAMNPILRTRIVSLPNYGVVQVVLDEEVQWIFESTLDQFRQHATHGELRMGLGEPLIRFGIIGENYQEATYYFTWEMHHALYDGWSIPLILSDVEHAYYQESGPELLAMGPYIKYIHNIDEIAAHRFWADQFAGIRGTGFPWIGLSGYVDPAPDVLTTIMSHHVSELDWGRSDFTAATIVRAAWALVLAIRADANEALFGVTVTGRQAAVPGIEHMAGPAIATVPVRVKVDWKGNAYQLLEAVHRQIADMIPFEQTGLQNIRHISEDAATACRFRSLLVIHNHSPDDSQRPGRPFINELTRPSIGPRPCDGRYAIDIDCRLASDGIYAKMEFDTRLFPNSEMTYVIEDFEKTLRFLVGNVNGRERLADAIASISSFSSGGLADVLKWNAQVPDPVCECVHTMIENKAFECPNFLAIDAWDGSLKYQQLLEISSMFTFQLTEIGIMGAIVPLLFEKSLWMPVAALAVVKAGGILVALDTKQPYERLAQIVSQTTSPVLVCSEQNASLAQMLGLKQFVVGWSRYRSIPSGKPKASGLPVIRPENLLYIVFTSGSTGIPKGVRITHQNLCTAISHQREALGYNDTSRVVDFASYAFDVTWSNIFYSLTAGACLCIPSPAERENHLAESLRKYDINLMDSTPSLARVLGKDVLSNLTTLIIGGEVILPSDALLAGEHTQIINAYSPAECTPTALISPLDATTGVKIGRGFGVVTWIVEEDNPQQLASVGTVGELWLEGPLVGDGYLDDAEKTAAVFIQDPVWLVQKTGRRGRVYRTGDLVRYEADGDIVFIGRKDDQVKIRGQRVELGEIESVIRRTIKQPALQVVVEAVQQAPGTSNLTLVGFLALPRSQDMDEDSHNTAVQRIAEGLTGQLEQLLPSYMVPAMYFPLWEIPMVTNGKTDRKRLRAMGRTLLSQAKPSAVEGKAKGKEAGDNDIEPLSETQTVLRNTWMSVLNLSQQEASIDATFSRLGGDSISAMQIVSQCRMHNIHLTVSDILLSRTIRNLAKVCQVAPQGNLSAPRLGEDSTTLFDLSPIQYNFFDTYPDGLNHYNQFFLLDLKDTVSGSSIEAAIQAIVLRHDMLRARFEKDPVTHTWKQRISRYSTETFVFAEHTVKDHASVGIESQFRQESMDIRKGPVFACDLFHLPKGNQMLLLSAHHLVIDLVSWRIIWAELEDHLQSGKLRSLQTMSFQAWCTHQARIGSTLSPLAVLPYAIPEPQMGFWGVPLEENTYSQCKSVEVSFSSDVSSLLFGKSNESLQTEGIDLILGALFHAFIHTFPERSAPAIWIEGHGREQFSGQPADVSGTVGWFTSIYPFAIPINLSHSLIRDVVRLVKDTRRKVPGKGQQFWACRYNSESGRLAFKAYDAPELVLNFTGRFQQLEKEDGLFDPSSPSESSDSLQTISEVSKAAQRPSIIDIEAAVSDGELKVEFIFPKTIHNERLQKWIHNFSQDLEFLSHSLGQAPARFTLSDLPLLPLSYNGLDILLEQEMPRMGLIPRQIRDIYPCSPLQEGMLISAAKGVASYHTRTICRCVSSGEPICPLRLESAWKVVASRHMVLSSIFTLHPEGIGFIQLVLDNPPVRVIQMETESSDMATVLKNTGPPSLSLNEPQHSLTICQSKTSNTVSFRLDMNHTMNDAQSMPILLEELAATYDGLGLLDPPRFTDMIRYIGQTPKEKITATWATILDGIEPCNFPTLSPSLRGMIPETLDEVTSRTPYSKAHIMEYCKKSNILFSAFLQVAWAITLSHYTGMKEVCFSYLTSGRDAPIDRVEKMVGPLANLLISRVDMGVPVKEVLQATSNKSEQNMAIQHVFIAEVLHRLGLSGQRLFNTSLSIRSHDKEEAHKYSIMFQTLDDEDGHEYDLSLNVSVNSSGYTDLLLEYRQPYITRQMAEEVYGALDQAIDYLLSIDIDSNNGECDFQGGSTIKSNYQSAKSAPLFDQIFVRKYGVERSAADAFWKSEFSNSHGIHFPELKQMVAAEIKHDEEVHLSLKRLDLTAGNVSAEAIVEAAWAILTAHISNSDESLFGIASLHDKGIGNILPARIALNWDDSVTKFLSGIQQKIRSMAPFRRMQLEHISTLSDEAETACNFQTVISVDLCRTGWNGNHEMASITDGDARRRVYKGGNRAMIVKVCEGESHDIEISMRFDSRIVSINRALRLIHSLEHTIEQLLDMNLREDKLRSMTVASQRDLNDIWTWNAELPAPIDGVIPDFILERVLQQPHFSAVNAWDGDLRYGELHELSSKLAHQLLAKGAGRGSIIPLCFEKSKWMPVAALAVMKIGAASVAINTSFPDQRLRSIIGQVFTSSRSRLIISSASNKSQFERLGECAVHVVGDDLFLPIDAEGMQKEWWLPIGNFASAIAYQGEFLGFSGKPRGSDYRRVPLYSFPRGLENDLGGCLEKYRATVVDLTPSVARIVEPRSAFSRLSTLILGGEAILPSDLDLIGDETQLALAYGPAECTPTSTILYGPKRLEGGEIGRGVGVCTWIVDLENPDALAAVGAPGELWIEGPLVGEGYLNDPEKTSGAFISDPVWLQHGSPDGRHPGRRGRLYRTGDLVQYQEDGSLLFLSRRDTQIKIRGQRVELGDLEHHIGSTAVKFMQECGTLGENGIVQVVAELVELSGIADKTLTAFIAVDGISSSAPENEYDRVVQQMISGVRKRIEDLLPRYMLPSTYIPVKRIPIAATGKADRRELRRMAASLSMQEVEALSQSLAEERAPPQTERECVMQGLWAEVLKIDDQDRIGANDSFFRLGGDSIAAMKAVALARRRGLEFSVRDVFQHPVLRDLCLRCHDLAV</sequence>
<dbReference type="GO" id="GO:0031177">
    <property type="term" value="F:phosphopantetheine binding"/>
    <property type="evidence" value="ECO:0007669"/>
    <property type="project" value="InterPro"/>
</dbReference>
<feature type="domain" description="Carrier" evidence="5">
    <location>
        <begin position="47"/>
        <end position="123"/>
    </location>
</feature>